<evidence type="ECO:0000313" key="4">
    <source>
        <dbReference type="EMBL" id="KOO39654.1"/>
    </source>
</evidence>
<dbReference type="CDD" id="cd02696">
    <property type="entry name" value="MurNAc-LAA"/>
    <property type="match status" value="1"/>
</dbReference>
<evidence type="ECO:0000256" key="2">
    <source>
        <dbReference type="SAM" id="MobiDB-lite"/>
    </source>
</evidence>
<dbReference type="EMBL" id="LILD01000001">
    <property type="protein sequence ID" value="KOO39654.1"/>
    <property type="molecule type" value="Genomic_DNA"/>
</dbReference>
<feature type="domain" description="SPOR" evidence="3">
    <location>
        <begin position="179"/>
        <end position="253"/>
    </location>
</feature>
<dbReference type="SUPFAM" id="SSF53187">
    <property type="entry name" value="Zn-dependent exopeptidases"/>
    <property type="match status" value="1"/>
</dbReference>
<dbReference type="PANTHER" id="PTHR30404:SF0">
    <property type="entry name" value="N-ACETYLMURAMOYL-L-ALANINE AMIDASE AMIC"/>
    <property type="match status" value="1"/>
</dbReference>
<dbReference type="SMART" id="SM00646">
    <property type="entry name" value="Ami_3"/>
    <property type="match status" value="1"/>
</dbReference>
<dbReference type="GeneID" id="87596917"/>
<dbReference type="InterPro" id="IPR002508">
    <property type="entry name" value="MurNAc-LAA_cat"/>
</dbReference>
<gene>
    <name evidence="4" type="ORF">AMD02_12955</name>
</gene>
<name>A0A0M0KLF8_ALKHA</name>
<evidence type="ECO:0000256" key="1">
    <source>
        <dbReference type="ARBA" id="ARBA00022801"/>
    </source>
</evidence>
<dbReference type="GO" id="GO:0008745">
    <property type="term" value="F:N-acetylmuramoyl-L-alanine amidase activity"/>
    <property type="evidence" value="ECO:0007669"/>
    <property type="project" value="InterPro"/>
</dbReference>
<accession>A0A0M0KLF8</accession>
<proteinExistence type="predicted"/>
<dbReference type="GO" id="GO:0042834">
    <property type="term" value="F:peptidoglycan binding"/>
    <property type="evidence" value="ECO:0007669"/>
    <property type="project" value="InterPro"/>
</dbReference>
<comment type="caution">
    <text evidence="4">The sequence shown here is derived from an EMBL/GenBank/DDBJ whole genome shotgun (WGS) entry which is preliminary data.</text>
</comment>
<dbReference type="Gene3D" id="3.30.70.1070">
    <property type="entry name" value="Sporulation related repeat"/>
    <property type="match status" value="1"/>
</dbReference>
<dbReference type="Pfam" id="PF05036">
    <property type="entry name" value="SPOR"/>
    <property type="match status" value="1"/>
</dbReference>
<dbReference type="PROSITE" id="PS51724">
    <property type="entry name" value="SPOR"/>
    <property type="match status" value="1"/>
</dbReference>
<sequence>MTKIFIDPGHGGSDSGAVGNGMREKDLTLTISRQIRDMLLTEYDGVEVRMSRDSDTAVSLSERATMANNWGADYFCSVHINAGGGTGFESYIHSSLPTRTQQLQNIVHPAIVQEINVTDRGRKHANFVVLRETAMPAILTENLFIDNANDAERLQSPSFLTRIARGHVTGITQAFGLERKTNSLYKVQCGAFSQRANADTLAERLRNDGYSPYIYQADGLFKVQVGAFAQRPNAEALVEELQSKGYEAVITVG</sequence>
<evidence type="ECO:0000259" key="3">
    <source>
        <dbReference type="PROSITE" id="PS51724"/>
    </source>
</evidence>
<dbReference type="RefSeq" id="WP_053431555.1">
    <property type="nucleotide sequence ID" value="NZ_CP040441.1"/>
</dbReference>
<feature type="region of interest" description="Disordered" evidence="2">
    <location>
        <begin position="1"/>
        <end position="21"/>
    </location>
</feature>
<dbReference type="InterPro" id="IPR036680">
    <property type="entry name" value="SPOR-like_sf"/>
</dbReference>
<dbReference type="PANTHER" id="PTHR30404">
    <property type="entry name" value="N-ACETYLMURAMOYL-L-ALANINE AMIDASE"/>
    <property type="match status" value="1"/>
</dbReference>
<dbReference type="SUPFAM" id="SSF110997">
    <property type="entry name" value="Sporulation related repeat"/>
    <property type="match status" value="1"/>
</dbReference>
<organism evidence="4">
    <name type="scientific">Halalkalibacterium halodurans</name>
    <name type="common">Bacillus halodurans</name>
    <dbReference type="NCBI Taxonomy" id="86665"/>
    <lineage>
        <taxon>Bacteria</taxon>
        <taxon>Bacillati</taxon>
        <taxon>Bacillota</taxon>
        <taxon>Bacilli</taxon>
        <taxon>Bacillales</taxon>
        <taxon>Bacillaceae</taxon>
        <taxon>Halalkalibacterium (ex Joshi et al. 2022)</taxon>
    </lineage>
</organism>
<dbReference type="AlphaFoldDB" id="A0A0M0KLF8"/>
<reference evidence="4" key="1">
    <citation type="submission" date="2015-08" db="EMBL/GenBank/DDBJ databases">
        <title>Complete DNA Sequence of Pseudomonas syringae pv. actinidiae, the Causal Agent of Kiwifruit Canker Disease.</title>
        <authorList>
            <person name="Rikkerink E.H.A."/>
            <person name="Fineran P.C."/>
        </authorList>
    </citation>
    <scope>NUCLEOTIDE SEQUENCE</scope>
    <source>
        <strain evidence="4">DSM 13666</strain>
    </source>
</reference>
<dbReference type="GO" id="GO:0009253">
    <property type="term" value="P:peptidoglycan catabolic process"/>
    <property type="evidence" value="ECO:0007669"/>
    <property type="project" value="InterPro"/>
</dbReference>
<dbReference type="Gene3D" id="3.40.630.40">
    <property type="entry name" value="Zn-dependent exopeptidases"/>
    <property type="match status" value="1"/>
</dbReference>
<dbReference type="Pfam" id="PF01520">
    <property type="entry name" value="Amidase_3"/>
    <property type="match status" value="1"/>
</dbReference>
<protein>
    <submittedName>
        <fullName evidence="4">N-acetylmuramoyl-L-alanine amidase</fullName>
    </submittedName>
</protein>
<dbReference type="PATRIC" id="fig|136160.3.peg.3024"/>
<keyword evidence="1" id="KW-0378">Hydrolase</keyword>
<dbReference type="InterPro" id="IPR007730">
    <property type="entry name" value="SPOR-like_dom"/>
</dbReference>
<dbReference type="GO" id="GO:0030288">
    <property type="term" value="C:outer membrane-bounded periplasmic space"/>
    <property type="evidence" value="ECO:0007669"/>
    <property type="project" value="TreeGrafter"/>
</dbReference>
<dbReference type="InterPro" id="IPR050695">
    <property type="entry name" value="N-acetylmuramoyl_amidase_3"/>
</dbReference>